<evidence type="ECO:0000256" key="1">
    <source>
        <dbReference type="SAM" id="MobiDB-lite"/>
    </source>
</evidence>
<dbReference type="PANTHER" id="PTHR33110">
    <property type="entry name" value="F-BOX/KELCH-REPEAT PROTEIN-RELATED"/>
    <property type="match status" value="1"/>
</dbReference>
<dbReference type="HOGENOM" id="CLU_019286_2_1_1"/>
<dbReference type="InterPro" id="IPR001810">
    <property type="entry name" value="F-box_dom"/>
</dbReference>
<dbReference type="Proteomes" id="UP000026961">
    <property type="component" value="Chromosome 7"/>
</dbReference>
<dbReference type="EnsemblPlants" id="OGLUM07G14930.1">
    <property type="protein sequence ID" value="OGLUM07G14930.1"/>
    <property type="gene ID" value="OGLUM07G14930"/>
</dbReference>
<feature type="compositionally biased region" description="Acidic residues" evidence="1">
    <location>
        <begin position="167"/>
        <end position="181"/>
    </location>
</feature>
<dbReference type="SMART" id="SM00256">
    <property type="entry name" value="FBOX"/>
    <property type="match status" value="1"/>
</dbReference>
<feature type="domain" description="F-box" evidence="2">
    <location>
        <begin position="7"/>
        <end position="48"/>
    </location>
</feature>
<evidence type="ECO:0000259" key="2">
    <source>
        <dbReference type="SMART" id="SM00256"/>
    </source>
</evidence>
<name>A0A0E0AK84_9ORYZ</name>
<dbReference type="InterPro" id="IPR036047">
    <property type="entry name" value="F-box-like_dom_sf"/>
</dbReference>
<dbReference type="eggNOG" id="ENOG502SBMB">
    <property type="taxonomic scope" value="Eukaryota"/>
</dbReference>
<dbReference type="Pfam" id="PF00646">
    <property type="entry name" value="F-box"/>
    <property type="match status" value="1"/>
</dbReference>
<organism evidence="3">
    <name type="scientific">Oryza glumipatula</name>
    <dbReference type="NCBI Taxonomy" id="40148"/>
    <lineage>
        <taxon>Eukaryota</taxon>
        <taxon>Viridiplantae</taxon>
        <taxon>Streptophyta</taxon>
        <taxon>Embryophyta</taxon>
        <taxon>Tracheophyta</taxon>
        <taxon>Spermatophyta</taxon>
        <taxon>Magnoliopsida</taxon>
        <taxon>Liliopsida</taxon>
        <taxon>Poales</taxon>
        <taxon>Poaceae</taxon>
        <taxon>BOP clade</taxon>
        <taxon>Oryzoideae</taxon>
        <taxon>Oryzeae</taxon>
        <taxon>Oryzinae</taxon>
        <taxon>Oryza</taxon>
    </lineage>
</organism>
<sequence length="337" mass="37540">MAPWSDLPSDLLGLVIARLPFPADRARFRAVCRAWHSALRRHVAAPPQLPWIVLPEGTFVTVSDGGVHRMAFPESNNVCIGSTDGWLALHRTDNDDDDSVDGARTTKTRHTFLLHNPFTGATVPLAELGDILDDDFFEEFRVCKVIIRSRPDDGDADDHDESLNQEGDSDNDSEIEPVGDDGIDDVGHQWQYLTGEDLIWKTTKYELEGDDYAVNGSWHLLESSGRLLMVRRECLIAAFVKQGDHTRSVDVSEADMDAGTWVPVTGGGLGGQAIFLTELFNKSMPAPAYGEVEEDTMYFVDTPDVWDLKSGTRRLFTQGIGFFDLDRTWVFPPELIV</sequence>
<dbReference type="AlphaFoldDB" id="A0A0E0AK84"/>
<reference evidence="3" key="1">
    <citation type="submission" date="2015-04" db="UniProtKB">
        <authorList>
            <consortium name="EnsemblPlants"/>
        </authorList>
    </citation>
    <scope>IDENTIFICATION</scope>
</reference>
<dbReference type="Gramene" id="OGLUM07G14930.1">
    <property type="protein sequence ID" value="OGLUM07G14930.1"/>
    <property type="gene ID" value="OGLUM07G14930"/>
</dbReference>
<dbReference type="Gene3D" id="1.20.1280.50">
    <property type="match status" value="1"/>
</dbReference>
<proteinExistence type="predicted"/>
<feature type="region of interest" description="Disordered" evidence="1">
    <location>
        <begin position="152"/>
        <end position="181"/>
    </location>
</feature>
<dbReference type="PANTHER" id="PTHR33110:SF82">
    <property type="entry name" value="OS07G0500250 PROTEIN"/>
    <property type="match status" value="1"/>
</dbReference>
<evidence type="ECO:0000313" key="4">
    <source>
        <dbReference type="Proteomes" id="UP000026961"/>
    </source>
</evidence>
<protein>
    <recommendedName>
        <fullName evidence="2">F-box domain-containing protein</fullName>
    </recommendedName>
</protein>
<reference evidence="3" key="2">
    <citation type="submission" date="2018-05" db="EMBL/GenBank/DDBJ databases">
        <title>OgluRS3 (Oryza glumaepatula Reference Sequence Version 3).</title>
        <authorList>
            <person name="Zhang J."/>
            <person name="Kudrna D."/>
            <person name="Lee S."/>
            <person name="Talag J."/>
            <person name="Welchert J."/>
            <person name="Wing R.A."/>
        </authorList>
    </citation>
    <scope>NUCLEOTIDE SEQUENCE [LARGE SCALE GENOMIC DNA]</scope>
</reference>
<dbReference type="InterPro" id="IPR005174">
    <property type="entry name" value="KIB1-4_b-propeller"/>
</dbReference>
<evidence type="ECO:0000313" key="3">
    <source>
        <dbReference type="EnsemblPlants" id="OGLUM07G14930.1"/>
    </source>
</evidence>
<dbReference type="Pfam" id="PF03478">
    <property type="entry name" value="Beta-prop_KIB1-4"/>
    <property type="match status" value="2"/>
</dbReference>
<keyword evidence="4" id="KW-1185">Reference proteome</keyword>
<accession>A0A0E0AK84</accession>
<dbReference type="SUPFAM" id="SSF81383">
    <property type="entry name" value="F-box domain"/>
    <property type="match status" value="1"/>
</dbReference>